<feature type="region of interest" description="Disordered" evidence="1">
    <location>
        <begin position="102"/>
        <end position="128"/>
    </location>
</feature>
<evidence type="ECO:0000313" key="2">
    <source>
        <dbReference type="EMBL" id="KLJ08590.1"/>
    </source>
</evidence>
<organism evidence="2 3">
    <name type="scientific">Blastomyces silverae</name>
    <dbReference type="NCBI Taxonomy" id="2060906"/>
    <lineage>
        <taxon>Eukaryota</taxon>
        <taxon>Fungi</taxon>
        <taxon>Dikarya</taxon>
        <taxon>Ascomycota</taxon>
        <taxon>Pezizomycotina</taxon>
        <taxon>Eurotiomycetes</taxon>
        <taxon>Eurotiomycetidae</taxon>
        <taxon>Onygenales</taxon>
        <taxon>Ajellomycetaceae</taxon>
        <taxon>Blastomyces</taxon>
    </lineage>
</organism>
<reference evidence="3" key="1">
    <citation type="journal article" date="2015" name="PLoS Genet.">
        <title>The dynamic genome and transcriptome of the human fungal pathogen Blastomyces and close relative Emmonsia.</title>
        <authorList>
            <person name="Munoz J.F."/>
            <person name="Gauthier G.M."/>
            <person name="Desjardins C.A."/>
            <person name="Gallo J.E."/>
            <person name="Holder J."/>
            <person name="Sullivan T.D."/>
            <person name="Marty A.J."/>
            <person name="Carmen J.C."/>
            <person name="Chen Z."/>
            <person name="Ding L."/>
            <person name="Gujja S."/>
            <person name="Magrini V."/>
            <person name="Misas E."/>
            <person name="Mitreva M."/>
            <person name="Priest M."/>
            <person name="Saif S."/>
            <person name="Whiston E.A."/>
            <person name="Young S."/>
            <person name="Zeng Q."/>
            <person name="Goldman W.E."/>
            <person name="Mardis E.R."/>
            <person name="Taylor J.W."/>
            <person name="McEwen J.G."/>
            <person name="Clay O.K."/>
            <person name="Klein B.S."/>
            <person name="Cuomo C.A."/>
        </authorList>
    </citation>
    <scope>NUCLEOTIDE SEQUENCE [LARGE SCALE GENOMIC DNA]</scope>
    <source>
        <strain evidence="3">UAMH 139</strain>
    </source>
</reference>
<keyword evidence="3" id="KW-1185">Reference proteome</keyword>
<comment type="caution">
    <text evidence="2">The sequence shown here is derived from an EMBL/GenBank/DDBJ whole genome shotgun (WGS) entry which is preliminary data.</text>
</comment>
<dbReference type="AlphaFoldDB" id="A0A0H1BB35"/>
<dbReference type="EMBL" id="LDEV01002572">
    <property type="protein sequence ID" value="KLJ08590.1"/>
    <property type="molecule type" value="Genomic_DNA"/>
</dbReference>
<protein>
    <submittedName>
        <fullName evidence="2">Uncharacterized protein</fullName>
    </submittedName>
</protein>
<gene>
    <name evidence="2" type="ORF">EMPG_15983</name>
</gene>
<accession>A0A0H1BB35</accession>
<evidence type="ECO:0000256" key="1">
    <source>
        <dbReference type="SAM" id="MobiDB-lite"/>
    </source>
</evidence>
<feature type="compositionally biased region" description="Polar residues" evidence="1">
    <location>
        <begin position="117"/>
        <end position="128"/>
    </location>
</feature>
<name>A0A0H1BB35_9EURO</name>
<evidence type="ECO:0000313" key="3">
    <source>
        <dbReference type="Proteomes" id="UP000053573"/>
    </source>
</evidence>
<dbReference type="Proteomes" id="UP000053573">
    <property type="component" value="Unassembled WGS sequence"/>
</dbReference>
<sequence>MRLSSSSYIVEWDVMKVFVRVTILADLLRVVVINDAPGESFLAATETWSTLNKPAFLTSIIISPKISSDDMCLAGHGKYLLFDVIRDFGSHSNDDARFNPIMQEFSNGHNRQKRARSSQSPRPSENSH</sequence>
<proteinExistence type="predicted"/>